<comment type="cofactor">
    <cofactor evidence="2">
        <name>NAD(+)</name>
        <dbReference type="ChEBI" id="CHEBI:57540"/>
    </cofactor>
</comment>
<dbReference type="EMBL" id="PYDT01000009">
    <property type="protein sequence ID" value="THU51093.1"/>
    <property type="molecule type" value="Genomic_DNA"/>
</dbReference>
<sequence length="576" mass="62475">MAVRDHPRAYIPPSLAPGSQLQTSVSPPLSSPTRPACLSPDLEDSSVRLRRSVDPMPSPPAVARTILVTGGAGYIGSHTVLQLLKGGFRAVVLDSLNNSSEVAVERVRELAGELGKNLAFHRVDLRDREALESVFSSTKFDAVIHFAGLKAVGESVKNPLLYYNNNLIGTINLFEVMAANGCKKLVFSSSATVYGWPKEVPCTEEFPLCAMNPYGRTKLMTEDICRDICQGDSDWDMILLRYFNPVGAHSSGYIGEDPCGIPNNLMPFVQQVAVGRRPALTVYGNDYSTKDGTGVRDYIHVVDLADGHIAALQKLFEGSRVGCEVYNLGTGKGTSVLEMVAAFEMASGKKIPLVMAGRRPGDAEIVYASTTKAEKELHWRTKYGIEEMCRDQWNWASKNPWGYGSPETTNGNQLGYGSSESINGSIETANEKRSSETANGKYPTYGPFKITNGKHTAYESPKIANGKHPAYGLVHTASWKHPTCGLSETTNGKHPTHGSPKTTNGKYHIYGPPKTANGKHHGYGLFEIANGEHPTYGSPKTINIKHSIYGSSKIANGKHPTYGSLTTVNAKHVISK</sequence>
<evidence type="ECO:0000256" key="9">
    <source>
        <dbReference type="SAM" id="MobiDB-lite"/>
    </source>
</evidence>
<organism evidence="11 12">
    <name type="scientific">Musa balbisiana</name>
    <name type="common">Banana</name>
    <dbReference type="NCBI Taxonomy" id="52838"/>
    <lineage>
        <taxon>Eukaryota</taxon>
        <taxon>Viridiplantae</taxon>
        <taxon>Streptophyta</taxon>
        <taxon>Embryophyta</taxon>
        <taxon>Tracheophyta</taxon>
        <taxon>Spermatophyta</taxon>
        <taxon>Magnoliopsida</taxon>
        <taxon>Liliopsida</taxon>
        <taxon>Zingiberales</taxon>
        <taxon>Musaceae</taxon>
        <taxon>Musa</taxon>
    </lineage>
</organism>
<evidence type="ECO:0000256" key="5">
    <source>
        <dbReference type="ARBA" id="ARBA00013189"/>
    </source>
</evidence>
<evidence type="ECO:0000259" key="10">
    <source>
        <dbReference type="Pfam" id="PF16363"/>
    </source>
</evidence>
<protein>
    <recommendedName>
        <fullName evidence="5">UDP-glucose 4-epimerase</fullName>
        <ecNumber evidence="5">5.1.3.2</ecNumber>
    </recommendedName>
</protein>
<name>A0A4S8IR30_MUSBA</name>
<comment type="function">
    <text evidence="8">Catalyzes the interconversion between UDP-glucose and UDP-galactose.</text>
</comment>
<dbReference type="Proteomes" id="UP000317650">
    <property type="component" value="Chromosome 6"/>
</dbReference>
<accession>A0A4S8IR30</accession>
<evidence type="ECO:0000313" key="12">
    <source>
        <dbReference type="Proteomes" id="UP000317650"/>
    </source>
</evidence>
<evidence type="ECO:0000256" key="1">
    <source>
        <dbReference type="ARBA" id="ARBA00000083"/>
    </source>
</evidence>
<comment type="pathway">
    <text evidence="3">Carbohydrate metabolism; galactose metabolism.</text>
</comment>
<keyword evidence="12" id="KW-1185">Reference proteome</keyword>
<gene>
    <name evidence="11" type="ORF">C4D60_Mb06t27400</name>
</gene>
<dbReference type="GO" id="GO:0005829">
    <property type="term" value="C:cytosol"/>
    <property type="evidence" value="ECO:0007669"/>
    <property type="project" value="TreeGrafter"/>
</dbReference>
<evidence type="ECO:0000256" key="7">
    <source>
        <dbReference type="ARBA" id="ARBA00023235"/>
    </source>
</evidence>
<evidence type="ECO:0000256" key="2">
    <source>
        <dbReference type="ARBA" id="ARBA00001911"/>
    </source>
</evidence>
<comment type="similarity">
    <text evidence="4">Belongs to the NAD(P)-dependent epimerase/dehydratase family.</text>
</comment>
<dbReference type="InterPro" id="IPR005886">
    <property type="entry name" value="UDP_G4E"/>
</dbReference>
<feature type="compositionally biased region" description="Polar residues" evidence="9">
    <location>
        <begin position="17"/>
        <end position="33"/>
    </location>
</feature>
<keyword evidence="6" id="KW-0520">NAD</keyword>
<feature type="region of interest" description="Disordered" evidence="9">
    <location>
        <begin position="1"/>
        <end position="40"/>
    </location>
</feature>
<dbReference type="GO" id="GO:0006012">
    <property type="term" value="P:galactose metabolic process"/>
    <property type="evidence" value="ECO:0007669"/>
    <property type="project" value="InterPro"/>
</dbReference>
<dbReference type="Gene3D" id="3.40.50.720">
    <property type="entry name" value="NAD(P)-binding Rossmann-like Domain"/>
    <property type="match status" value="1"/>
</dbReference>
<dbReference type="NCBIfam" id="TIGR01179">
    <property type="entry name" value="galE"/>
    <property type="match status" value="1"/>
</dbReference>
<dbReference type="AlphaFoldDB" id="A0A4S8IR30"/>
<dbReference type="FunFam" id="3.90.25.10:FF:000060">
    <property type="entry name" value="UDP-glucose 4-epimerase 4"/>
    <property type="match status" value="1"/>
</dbReference>
<feature type="compositionally biased region" description="Polar residues" evidence="9">
    <location>
        <begin position="418"/>
        <end position="428"/>
    </location>
</feature>
<dbReference type="PANTHER" id="PTHR43725">
    <property type="entry name" value="UDP-GLUCOSE 4-EPIMERASE"/>
    <property type="match status" value="1"/>
</dbReference>
<evidence type="ECO:0000256" key="8">
    <source>
        <dbReference type="ARBA" id="ARBA00054783"/>
    </source>
</evidence>
<dbReference type="NCBIfam" id="NF007956">
    <property type="entry name" value="PRK10675.1"/>
    <property type="match status" value="1"/>
</dbReference>
<evidence type="ECO:0000256" key="4">
    <source>
        <dbReference type="ARBA" id="ARBA00007637"/>
    </source>
</evidence>
<reference evidence="11 12" key="1">
    <citation type="journal article" date="2019" name="Nat. Plants">
        <title>Genome sequencing of Musa balbisiana reveals subgenome evolution and function divergence in polyploid bananas.</title>
        <authorList>
            <person name="Yao X."/>
        </authorList>
    </citation>
    <scope>NUCLEOTIDE SEQUENCE [LARGE SCALE GENOMIC DNA]</scope>
    <source>
        <strain evidence="12">cv. DH-PKW</strain>
        <tissue evidence="11">Leaves</tissue>
    </source>
</reference>
<evidence type="ECO:0000256" key="6">
    <source>
        <dbReference type="ARBA" id="ARBA00023027"/>
    </source>
</evidence>
<comment type="catalytic activity">
    <reaction evidence="1">
        <text>UDP-alpha-D-glucose = UDP-alpha-D-galactose</text>
        <dbReference type="Rhea" id="RHEA:22168"/>
        <dbReference type="ChEBI" id="CHEBI:58885"/>
        <dbReference type="ChEBI" id="CHEBI:66914"/>
        <dbReference type="EC" id="5.1.3.2"/>
    </reaction>
</comment>
<dbReference type="FunFam" id="3.40.50.720:FF:000040">
    <property type="entry name" value="UDP-glucose 4-epimerase"/>
    <property type="match status" value="1"/>
</dbReference>
<dbReference type="PANTHER" id="PTHR43725:SF43">
    <property type="entry name" value="UDP-GLUCOSE 4-EPIMERASE 2"/>
    <property type="match status" value="1"/>
</dbReference>
<comment type="caution">
    <text evidence="11">The sequence shown here is derived from an EMBL/GenBank/DDBJ whole genome shotgun (WGS) entry which is preliminary data.</text>
</comment>
<dbReference type="STRING" id="52838.A0A4S8IR30"/>
<proteinExistence type="inferred from homology"/>
<dbReference type="InterPro" id="IPR036291">
    <property type="entry name" value="NAD(P)-bd_dom_sf"/>
</dbReference>
<evidence type="ECO:0000256" key="3">
    <source>
        <dbReference type="ARBA" id="ARBA00004947"/>
    </source>
</evidence>
<evidence type="ECO:0000313" key="11">
    <source>
        <dbReference type="EMBL" id="THU51093.1"/>
    </source>
</evidence>
<dbReference type="InterPro" id="IPR016040">
    <property type="entry name" value="NAD(P)-bd_dom"/>
</dbReference>
<dbReference type="Gene3D" id="3.90.25.10">
    <property type="entry name" value="UDP-galactose 4-epimerase, domain 1"/>
    <property type="match status" value="1"/>
</dbReference>
<dbReference type="Pfam" id="PF16363">
    <property type="entry name" value="GDP_Man_Dehyd"/>
    <property type="match status" value="1"/>
</dbReference>
<keyword evidence="7" id="KW-0413">Isomerase</keyword>
<dbReference type="SUPFAM" id="SSF51735">
    <property type="entry name" value="NAD(P)-binding Rossmann-fold domains"/>
    <property type="match status" value="1"/>
</dbReference>
<dbReference type="GO" id="GO:0003978">
    <property type="term" value="F:UDP-glucose 4-epimerase activity"/>
    <property type="evidence" value="ECO:0007669"/>
    <property type="project" value="UniProtKB-EC"/>
</dbReference>
<dbReference type="CDD" id="cd05247">
    <property type="entry name" value="UDP_G4E_1_SDR_e"/>
    <property type="match status" value="1"/>
</dbReference>
<feature type="region of interest" description="Disordered" evidence="9">
    <location>
        <begin position="418"/>
        <end position="440"/>
    </location>
</feature>
<feature type="domain" description="NAD(P)-binding" evidence="10">
    <location>
        <begin position="67"/>
        <end position="391"/>
    </location>
</feature>
<dbReference type="PRINTS" id="PR01713">
    <property type="entry name" value="NUCEPIMERASE"/>
</dbReference>
<dbReference type="EC" id="5.1.3.2" evidence="5"/>